<dbReference type="AlphaFoldDB" id="A0A915NM58"/>
<evidence type="ECO:0000256" key="4">
    <source>
        <dbReference type="SAM" id="MobiDB-lite"/>
    </source>
</evidence>
<accession>A0A915NM58</accession>
<keyword evidence="2" id="KW-0862">Zinc</keyword>
<evidence type="ECO:0000256" key="1">
    <source>
        <dbReference type="ARBA" id="ARBA00022771"/>
    </source>
</evidence>
<evidence type="ECO:0000259" key="5">
    <source>
        <dbReference type="PROSITE" id="PS50089"/>
    </source>
</evidence>
<name>A0A915NM58_9BILA</name>
<keyword evidence="6" id="KW-1185">Reference proteome</keyword>
<feature type="region of interest" description="Disordered" evidence="4">
    <location>
        <begin position="57"/>
        <end position="77"/>
    </location>
</feature>
<dbReference type="SUPFAM" id="SSF57850">
    <property type="entry name" value="RING/U-box"/>
    <property type="match status" value="1"/>
</dbReference>
<proteinExistence type="predicted"/>
<dbReference type="GO" id="GO:0008270">
    <property type="term" value="F:zinc ion binding"/>
    <property type="evidence" value="ECO:0007669"/>
    <property type="project" value="UniProtKB-KW"/>
</dbReference>
<dbReference type="SMART" id="SM00184">
    <property type="entry name" value="RING"/>
    <property type="match status" value="1"/>
</dbReference>
<dbReference type="Gene3D" id="3.30.40.10">
    <property type="entry name" value="Zinc/RING finger domain, C3HC4 (zinc finger)"/>
    <property type="match status" value="1"/>
</dbReference>
<dbReference type="WBParaSite" id="scf7180000420097.g4720">
    <property type="protein sequence ID" value="scf7180000420097.g4720"/>
    <property type="gene ID" value="scf7180000420097.g4720"/>
</dbReference>
<organism evidence="6 7">
    <name type="scientific">Meloidogyne floridensis</name>
    <dbReference type="NCBI Taxonomy" id="298350"/>
    <lineage>
        <taxon>Eukaryota</taxon>
        <taxon>Metazoa</taxon>
        <taxon>Ecdysozoa</taxon>
        <taxon>Nematoda</taxon>
        <taxon>Chromadorea</taxon>
        <taxon>Rhabditida</taxon>
        <taxon>Tylenchina</taxon>
        <taxon>Tylenchomorpha</taxon>
        <taxon>Tylenchoidea</taxon>
        <taxon>Meloidogynidae</taxon>
        <taxon>Meloidogyninae</taxon>
        <taxon>Meloidogyne</taxon>
    </lineage>
</organism>
<dbReference type="InterPro" id="IPR001841">
    <property type="entry name" value="Znf_RING"/>
</dbReference>
<reference evidence="7" key="1">
    <citation type="submission" date="2022-11" db="UniProtKB">
        <authorList>
            <consortium name="WormBaseParasite"/>
        </authorList>
    </citation>
    <scope>IDENTIFICATION</scope>
</reference>
<sequence length="220" mass="25721">MPSKNIFVCDFEKMLRQHQEFKLEIASQRSIISWLQHDNKTMSKRLRELELVVGRERKSRPRHREVTGTRAEDEEQGRIMRARNQRSEDQPDIVYLGEVQHIPIPVQQIPTPVQHIPIPVEDIDENIMVEENEGQNVEVEQETTEHVELIYENGTSRRVRVYDLDECIACTSRKPAVIFECGHLVYCFRCKRAALRAGLTSCPVCKREVPSFDSVRVNRR</sequence>
<dbReference type="InterPro" id="IPR013083">
    <property type="entry name" value="Znf_RING/FYVE/PHD"/>
</dbReference>
<evidence type="ECO:0000256" key="3">
    <source>
        <dbReference type="PROSITE-ProRule" id="PRU00175"/>
    </source>
</evidence>
<dbReference type="Proteomes" id="UP000887560">
    <property type="component" value="Unplaced"/>
</dbReference>
<keyword evidence="1 3" id="KW-0863">Zinc-finger</keyword>
<keyword evidence="1 3" id="KW-0479">Metal-binding</keyword>
<evidence type="ECO:0000313" key="6">
    <source>
        <dbReference type="Proteomes" id="UP000887560"/>
    </source>
</evidence>
<protein>
    <submittedName>
        <fullName evidence="7">RING-type domain-containing protein</fullName>
    </submittedName>
</protein>
<dbReference type="Pfam" id="PF13920">
    <property type="entry name" value="zf-C3HC4_3"/>
    <property type="match status" value="1"/>
</dbReference>
<evidence type="ECO:0000256" key="2">
    <source>
        <dbReference type="ARBA" id="ARBA00022833"/>
    </source>
</evidence>
<dbReference type="PROSITE" id="PS50089">
    <property type="entry name" value="ZF_RING_2"/>
    <property type="match status" value="1"/>
</dbReference>
<evidence type="ECO:0000313" key="7">
    <source>
        <dbReference type="WBParaSite" id="scf7180000420097.g4720"/>
    </source>
</evidence>
<feature type="domain" description="RING-type" evidence="5">
    <location>
        <begin position="167"/>
        <end position="206"/>
    </location>
</feature>